<evidence type="ECO:0000313" key="1">
    <source>
        <dbReference type="EMBL" id="SAK65209.1"/>
    </source>
</evidence>
<keyword evidence="2" id="KW-1185">Reference proteome</keyword>
<sequence>MQLLNVAWDTAATLVCDLNLLDYRGAEEDQQNIAYWRSARIQLNTGLAIAQQGSEFLLKARIAREDPYMLLGDEGREWSKKLNSKPKSFLEFRTVDAQDLVRIHDSVCRLIAVYRCSHRI</sequence>
<comment type="caution">
    <text evidence="1">The sequence shown here is derived from an EMBL/GenBank/DDBJ whole genome shotgun (WGS) entry which is preliminary data.</text>
</comment>
<dbReference type="EMBL" id="FCOX02000009">
    <property type="protein sequence ID" value="SAK65209.1"/>
    <property type="molecule type" value="Genomic_DNA"/>
</dbReference>
<dbReference type="RefSeq" id="WP_157697458.1">
    <property type="nucleotide sequence ID" value="NZ_FCOX02000009.1"/>
</dbReference>
<reference evidence="1" key="1">
    <citation type="submission" date="2016-01" db="EMBL/GenBank/DDBJ databases">
        <authorList>
            <person name="Peeters C."/>
        </authorList>
    </citation>
    <scope>NUCLEOTIDE SEQUENCE</scope>
    <source>
        <strain evidence="1">LMG 29321</strain>
    </source>
</reference>
<dbReference type="Proteomes" id="UP000071859">
    <property type="component" value="Unassembled WGS sequence"/>
</dbReference>
<proteinExistence type="predicted"/>
<evidence type="ECO:0000313" key="2">
    <source>
        <dbReference type="Proteomes" id="UP000071859"/>
    </source>
</evidence>
<accession>A0A158B5C7</accession>
<organism evidence="1 2">
    <name type="scientific">Caballeronia calidae</name>
    <dbReference type="NCBI Taxonomy" id="1777139"/>
    <lineage>
        <taxon>Bacteria</taxon>
        <taxon>Pseudomonadati</taxon>
        <taxon>Pseudomonadota</taxon>
        <taxon>Betaproteobacteria</taxon>
        <taxon>Burkholderiales</taxon>
        <taxon>Burkholderiaceae</taxon>
        <taxon>Caballeronia</taxon>
    </lineage>
</organism>
<gene>
    <name evidence="1" type="ORF">AWB78_02299</name>
</gene>
<protein>
    <submittedName>
        <fullName evidence="1">Uncharacterized protein</fullName>
    </submittedName>
</protein>
<dbReference type="OrthoDB" id="1234180at2"/>
<name>A0A158B5C7_9BURK</name>
<dbReference type="AlphaFoldDB" id="A0A158B5C7"/>